<evidence type="ECO:0000313" key="2">
    <source>
        <dbReference type="EMBL" id="OMJ66254.1"/>
    </source>
</evidence>
<sequence>MEALFGPTLIGKNGPVPTSSLNSRFVLVYFSAHWCPPCRGFTPKLGMFYDSVNSGSKQVEVIYVSRDKTPDQFNEYYSEMPWLALPYEDKARIAALGNRYQIQQIPCLILIDNQGNMKRNTCRMDVTNKGPNCLSDWEQALSR</sequence>
<accession>A0A1R2AP14</accession>
<dbReference type="CDD" id="cd02964">
    <property type="entry name" value="TryX_like_family"/>
    <property type="match status" value="1"/>
</dbReference>
<dbReference type="InterPro" id="IPR013766">
    <property type="entry name" value="Thioredoxin_domain"/>
</dbReference>
<dbReference type="GO" id="GO:0031397">
    <property type="term" value="P:negative regulation of protein ubiquitination"/>
    <property type="evidence" value="ECO:0007669"/>
    <property type="project" value="TreeGrafter"/>
</dbReference>
<dbReference type="PANTHER" id="PTHR46472:SF1">
    <property type="entry name" value="NUCLEOREDOXIN"/>
    <property type="match status" value="1"/>
</dbReference>
<comment type="caution">
    <text evidence="2">The sequence shown here is derived from an EMBL/GenBank/DDBJ whole genome shotgun (WGS) entry which is preliminary data.</text>
</comment>
<dbReference type="SUPFAM" id="SSF52833">
    <property type="entry name" value="Thioredoxin-like"/>
    <property type="match status" value="1"/>
</dbReference>
<name>A0A1R2AP14_9CILI</name>
<dbReference type="GO" id="GO:0004791">
    <property type="term" value="F:thioredoxin-disulfide reductase (NADPH) activity"/>
    <property type="evidence" value="ECO:0007669"/>
    <property type="project" value="TreeGrafter"/>
</dbReference>
<keyword evidence="3" id="KW-1185">Reference proteome</keyword>
<dbReference type="GO" id="GO:0005634">
    <property type="term" value="C:nucleus"/>
    <property type="evidence" value="ECO:0007669"/>
    <property type="project" value="TreeGrafter"/>
</dbReference>
<dbReference type="AlphaFoldDB" id="A0A1R2AP14"/>
<organism evidence="2 3">
    <name type="scientific">Stentor coeruleus</name>
    <dbReference type="NCBI Taxonomy" id="5963"/>
    <lineage>
        <taxon>Eukaryota</taxon>
        <taxon>Sar</taxon>
        <taxon>Alveolata</taxon>
        <taxon>Ciliophora</taxon>
        <taxon>Postciliodesmatophora</taxon>
        <taxon>Heterotrichea</taxon>
        <taxon>Heterotrichida</taxon>
        <taxon>Stentoridae</taxon>
        <taxon>Stentor</taxon>
    </lineage>
</organism>
<dbReference type="Proteomes" id="UP000187209">
    <property type="component" value="Unassembled WGS sequence"/>
</dbReference>
<proteinExistence type="predicted"/>
<dbReference type="PROSITE" id="PS00194">
    <property type="entry name" value="THIOREDOXIN_1"/>
    <property type="match status" value="1"/>
</dbReference>
<feature type="domain" description="Thioredoxin" evidence="1">
    <location>
        <begin position="1"/>
        <end position="143"/>
    </location>
</feature>
<evidence type="ECO:0000313" key="3">
    <source>
        <dbReference type="Proteomes" id="UP000187209"/>
    </source>
</evidence>
<dbReference type="InterPro" id="IPR036249">
    <property type="entry name" value="Thioredoxin-like_sf"/>
</dbReference>
<gene>
    <name evidence="2" type="ORF">SteCoe_36965</name>
</gene>
<dbReference type="GO" id="GO:0030178">
    <property type="term" value="P:negative regulation of Wnt signaling pathway"/>
    <property type="evidence" value="ECO:0007669"/>
    <property type="project" value="TreeGrafter"/>
</dbReference>
<dbReference type="EMBL" id="MPUH01001771">
    <property type="protein sequence ID" value="OMJ66254.1"/>
    <property type="molecule type" value="Genomic_DNA"/>
</dbReference>
<dbReference type="PANTHER" id="PTHR46472">
    <property type="entry name" value="NUCLEOREDOXIN"/>
    <property type="match status" value="1"/>
</dbReference>
<dbReference type="InterPro" id="IPR012336">
    <property type="entry name" value="Thioredoxin-like_fold"/>
</dbReference>
<dbReference type="InterPro" id="IPR017937">
    <property type="entry name" value="Thioredoxin_CS"/>
</dbReference>
<dbReference type="OrthoDB" id="306258at2759"/>
<dbReference type="PROSITE" id="PS51352">
    <property type="entry name" value="THIOREDOXIN_2"/>
    <property type="match status" value="1"/>
</dbReference>
<dbReference type="Gene3D" id="3.40.30.10">
    <property type="entry name" value="Glutaredoxin"/>
    <property type="match status" value="1"/>
</dbReference>
<reference evidence="2 3" key="1">
    <citation type="submission" date="2016-11" db="EMBL/GenBank/DDBJ databases">
        <title>The macronuclear genome of Stentor coeruleus: a giant cell with tiny introns.</title>
        <authorList>
            <person name="Slabodnick M."/>
            <person name="Ruby J.G."/>
            <person name="Reiff S.B."/>
            <person name="Swart E.C."/>
            <person name="Gosai S."/>
            <person name="Prabakaran S."/>
            <person name="Witkowska E."/>
            <person name="Larue G.E."/>
            <person name="Fisher S."/>
            <person name="Freeman R.M."/>
            <person name="Gunawardena J."/>
            <person name="Chu W."/>
            <person name="Stover N.A."/>
            <person name="Gregory B.D."/>
            <person name="Nowacki M."/>
            <person name="Derisi J."/>
            <person name="Roy S.W."/>
            <person name="Marshall W.F."/>
            <person name="Sood P."/>
        </authorList>
    </citation>
    <scope>NUCLEOTIDE SEQUENCE [LARGE SCALE GENOMIC DNA]</scope>
    <source>
        <strain evidence="2">WM001</strain>
    </source>
</reference>
<protein>
    <recommendedName>
        <fullName evidence="1">Thioredoxin domain-containing protein</fullName>
    </recommendedName>
</protein>
<dbReference type="Pfam" id="PF13905">
    <property type="entry name" value="Thioredoxin_8"/>
    <property type="match status" value="1"/>
</dbReference>
<evidence type="ECO:0000259" key="1">
    <source>
        <dbReference type="PROSITE" id="PS51352"/>
    </source>
</evidence>